<dbReference type="Gene3D" id="3.30.160.40">
    <property type="entry name" value="Porphobilinogen deaminase, C-terminal domain"/>
    <property type="match status" value="1"/>
</dbReference>
<dbReference type="NCBIfam" id="TIGR00212">
    <property type="entry name" value="hemC"/>
    <property type="match status" value="1"/>
</dbReference>
<evidence type="ECO:0000256" key="11">
    <source>
        <dbReference type="ARBA" id="ARBA00033064"/>
    </source>
</evidence>
<evidence type="ECO:0000256" key="3">
    <source>
        <dbReference type="ARBA" id="ARBA00004735"/>
    </source>
</evidence>
<evidence type="ECO:0000256" key="10">
    <source>
        <dbReference type="ARBA" id="ARBA00030685"/>
    </source>
</evidence>
<evidence type="ECO:0000256" key="9">
    <source>
        <dbReference type="ARBA" id="ARBA00023244"/>
    </source>
</evidence>
<accession>A0A9P4T8K8</accession>
<evidence type="ECO:0000256" key="1">
    <source>
        <dbReference type="ARBA" id="ARBA00001916"/>
    </source>
</evidence>
<feature type="region of interest" description="Disordered" evidence="13">
    <location>
        <begin position="1"/>
        <end position="25"/>
    </location>
</feature>
<comment type="function">
    <text evidence="2">Tetrapolymerization of the monopyrrole PBG into the hydroxymethylbilane pre-uroporphyrinogen in several discrete steps.</text>
</comment>
<dbReference type="EMBL" id="SWKU01000024">
    <property type="protein sequence ID" value="KAF2997072.1"/>
    <property type="molecule type" value="Genomic_DNA"/>
</dbReference>
<dbReference type="InterPro" id="IPR022418">
    <property type="entry name" value="Porphobilinogen_deaminase_C"/>
</dbReference>
<name>A0A9P4T8K8_CURKU</name>
<keyword evidence="8" id="KW-0350">Heme biosynthesis</keyword>
<dbReference type="Proteomes" id="UP000801428">
    <property type="component" value="Unassembled WGS sequence"/>
</dbReference>
<dbReference type="Pfam" id="PF03900">
    <property type="entry name" value="Porphobil_deamC"/>
    <property type="match status" value="1"/>
</dbReference>
<evidence type="ECO:0000256" key="7">
    <source>
        <dbReference type="ARBA" id="ARBA00022679"/>
    </source>
</evidence>
<keyword evidence="7" id="KW-0808">Transferase</keyword>
<evidence type="ECO:0000256" key="13">
    <source>
        <dbReference type="SAM" id="MobiDB-lite"/>
    </source>
</evidence>
<comment type="pathway">
    <text evidence="3">Porphyrin-containing compound metabolism; protoporphyrin-IX biosynthesis; coproporphyrinogen-III from 5-aminolevulinate: step 2/4.</text>
</comment>
<dbReference type="OrthoDB" id="564646at2759"/>
<comment type="caution">
    <text evidence="16">The sequence shown here is derived from an EMBL/GenBank/DDBJ whole genome shotgun (WGS) entry which is preliminary data.</text>
</comment>
<sequence>MASATASDLQAPPPQSAPQGLSTSASTQFPTVNIGTRNSALALVQANAVKQALKDANPGRTFEVKPVMVQGDRDKITPLQQLSQGENSKSLWTGELEGMLEKGDLDIIVHCLKDMPTHLPDNLQLGAILEREDPSDALIISPRLPKETTLATLPQGATIGTSSVRRAAQLRKLYPHLKFADLRGNVGTRLGKLDAEDSQYSAIILATAGLNRIGFANRISQKLTSSTGGMLHAVGQGALAIETRKDDTSMLDMLSKIRCERTTRACGAERALLRTLEGGCSVPIGVETTWRGGKGLAVGTQPAKDYDKHGAAVEASEPDLDDQELVLKTLVVSVDGTEFVEHEAARKVRSAEEADDFGREVAAALVEKGAGKILEKIKIDKAWGAKKQLEAMGVAPGTA</sequence>
<dbReference type="PRINTS" id="PR00151">
    <property type="entry name" value="PORPHBDMNASE"/>
</dbReference>
<protein>
    <recommendedName>
        <fullName evidence="6">Porphobilinogen deaminase</fullName>
        <ecNumber evidence="5">2.5.1.61</ecNumber>
    </recommendedName>
    <alternativeName>
        <fullName evidence="11">Hydroxymethylbilane synthase</fullName>
    </alternativeName>
    <alternativeName>
        <fullName evidence="10">Pre-uroporphyrinogen synthase</fullName>
    </alternativeName>
</protein>
<evidence type="ECO:0000256" key="4">
    <source>
        <dbReference type="ARBA" id="ARBA00005638"/>
    </source>
</evidence>
<evidence type="ECO:0000256" key="12">
    <source>
        <dbReference type="ARBA" id="ARBA00048169"/>
    </source>
</evidence>
<reference evidence="16" key="1">
    <citation type="submission" date="2019-04" db="EMBL/GenBank/DDBJ databases">
        <title>Sequencing of skin fungus with MAO and IRED activity.</title>
        <authorList>
            <person name="Marsaioli A.J."/>
            <person name="Bonatto J.M.C."/>
            <person name="Reis Junior O."/>
        </authorList>
    </citation>
    <scope>NUCLEOTIDE SEQUENCE</scope>
    <source>
        <strain evidence="16">30M1</strain>
    </source>
</reference>
<dbReference type="InterPro" id="IPR022417">
    <property type="entry name" value="Porphobilin_deaminase_N"/>
</dbReference>
<evidence type="ECO:0000256" key="8">
    <source>
        <dbReference type="ARBA" id="ARBA00023133"/>
    </source>
</evidence>
<organism evidence="16 17">
    <name type="scientific">Curvularia kusanoi</name>
    <name type="common">Cochliobolus kusanoi</name>
    <dbReference type="NCBI Taxonomy" id="90978"/>
    <lineage>
        <taxon>Eukaryota</taxon>
        <taxon>Fungi</taxon>
        <taxon>Dikarya</taxon>
        <taxon>Ascomycota</taxon>
        <taxon>Pezizomycotina</taxon>
        <taxon>Dothideomycetes</taxon>
        <taxon>Pleosporomycetidae</taxon>
        <taxon>Pleosporales</taxon>
        <taxon>Pleosporineae</taxon>
        <taxon>Pleosporaceae</taxon>
        <taxon>Curvularia</taxon>
    </lineage>
</organism>
<dbReference type="Gene3D" id="3.40.190.10">
    <property type="entry name" value="Periplasmic binding protein-like II"/>
    <property type="match status" value="2"/>
</dbReference>
<keyword evidence="9" id="KW-0627">Porphyrin biosynthesis</keyword>
<evidence type="ECO:0000256" key="6">
    <source>
        <dbReference type="ARBA" id="ARBA00016519"/>
    </source>
</evidence>
<dbReference type="GO" id="GO:0004418">
    <property type="term" value="F:hydroxymethylbilane synthase activity"/>
    <property type="evidence" value="ECO:0007669"/>
    <property type="project" value="UniProtKB-EC"/>
</dbReference>
<dbReference type="SUPFAM" id="SSF54782">
    <property type="entry name" value="Porphobilinogen deaminase (hydroxymethylbilane synthase), C-terminal domain"/>
    <property type="match status" value="1"/>
</dbReference>
<feature type="domain" description="Porphobilinogen deaminase N-terminal" evidence="14">
    <location>
        <begin position="32"/>
        <end position="251"/>
    </location>
</feature>
<dbReference type="PANTHER" id="PTHR11557">
    <property type="entry name" value="PORPHOBILINOGEN DEAMINASE"/>
    <property type="match status" value="1"/>
</dbReference>
<dbReference type="FunFam" id="3.40.190.10:FF:000005">
    <property type="entry name" value="Porphobilinogen deaminase"/>
    <property type="match status" value="1"/>
</dbReference>
<evidence type="ECO:0000313" key="17">
    <source>
        <dbReference type="Proteomes" id="UP000801428"/>
    </source>
</evidence>
<dbReference type="Pfam" id="PF01379">
    <property type="entry name" value="Porphobil_deam"/>
    <property type="match status" value="1"/>
</dbReference>
<dbReference type="FunFam" id="3.40.190.10:FF:000086">
    <property type="entry name" value="Probable porphobilinogen deaminase"/>
    <property type="match status" value="1"/>
</dbReference>
<dbReference type="PANTHER" id="PTHR11557:SF0">
    <property type="entry name" value="PORPHOBILINOGEN DEAMINASE"/>
    <property type="match status" value="1"/>
</dbReference>
<dbReference type="SUPFAM" id="SSF53850">
    <property type="entry name" value="Periplasmic binding protein-like II"/>
    <property type="match status" value="1"/>
</dbReference>
<feature type="domain" description="Porphobilinogen deaminase C-terminal" evidence="15">
    <location>
        <begin position="264"/>
        <end position="290"/>
    </location>
</feature>
<dbReference type="EC" id="2.5.1.61" evidence="5"/>
<dbReference type="GO" id="GO:0005737">
    <property type="term" value="C:cytoplasm"/>
    <property type="evidence" value="ECO:0007669"/>
    <property type="project" value="TreeGrafter"/>
</dbReference>
<dbReference type="GO" id="GO:0006783">
    <property type="term" value="P:heme biosynthetic process"/>
    <property type="evidence" value="ECO:0007669"/>
    <property type="project" value="UniProtKB-KW"/>
</dbReference>
<keyword evidence="17" id="KW-1185">Reference proteome</keyword>
<dbReference type="AlphaFoldDB" id="A0A9P4T8K8"/>
<evidence type="ECO:0000256" key="2">
    <source>
        <dbReference type="ARBA" id="ARBA00002869"/>
    </source>
</evidence>
<comment type="catalytic activity">
    <reaction evidence="12">
        <text>4 porphobilinogen + H2O = hydroxymethylbilane + 4 NH4(+)</text>
        <dbReference type="Rhea" id="RHEA:13185"/>
        <dbReference type="ChEBI" id="CHEBI:15377"/>
        <dbReference type="ChEBI" id="CHEBI:28938"/>
        <dbReference type="ChEBI" id="CHEBI:57845"/>
        <dbReference type="ChEBI" id="CHEBI:58126"/>
        <dbReference type="EC" id="2.5.1.61"/>
    </reaction>
</comment>
<gene>
    <name evidence="16" type="primary">HEM3</name>
    <name evidence="16" type="ORF">E8E13_002397</name>
</gene>
<dbReference type="InterPro" id="IPR000860">
    <property type="entry name" value="HemC"/>
</dbReference>
<evidence type="ECO:0000256" key="5">
    <source>
        <dbReference type="ARBA" id="ARBA00012655"/>
    </source>
</evidence>
<evidence type="ECO:0000259" key="14">
    <source>
        <dbReference type="Pfam" id="PF01379"/>
    </source>
</evidence>
<dbReference type="InterPro" id="IPR036803">
    <property type="entry name" value="Porphobilinogen_deaminase_C_sf"/>
</dbReference>
<comment type="similarity">
    <text evidence="4">Belongs to the HMBS family.</text>
</comment>
<evidence type="ECO:0000313" key="16">
    <source>
        <dbReference type="EMBL" id="KAF2997072.1"/>
    </source>
</evidence>
<dbReference type="InterPro" id="IPR022419">
    <property type="entry name" value="Porphobilin_deaminase_cofac_BS"/>
</dbReference>
<dbReference type="PROSITE" id="PS00533">
    <property type="entry name" value="PORPHOBILINOGEN_DEAM"/>
    <property type="match status" value="1"/>
</dbReference>
<evidence type="ECO:0000259" key="15">
    <source>
        <dbReference type="Pfam" id="PF03900"/>
    </source>
</evidence>
<proteinExistence type="inferred from homology"/>
<comment type="cofactor">
    <cofactor evidence="1">
        <name>dipyrromethane</name>
        <dbReference type="ChEBI" id="CHEBI:60342"/>
    </cofactor>
</comment>